<keyword evidence="2" id="KW-0540">Nuclease</keyword>
<reference evidence="2" key="1">
    <citation type="submission" date="2023-08" db="EMBL/GenBank/DDBJ databases">
        <title>The draft genome of Tsukamurella strandjordii strain 050030.</title>
        <authorList>
            <person name="Zhao F."/>
            <person name="Feng Y."/>
            <person name="Zong Z."/>
        </authorList>
    </citation>
    <scope>NUCLEOTIDE SEQUENCE</scope>
    <source>
        <strain evidence="2">050030</strain>
    </source>
</reference>
<dbReference type="SUPFAM" id="SSF56219">
    <property type="entry name" value="DNase I-like"/>
    <property type="match status" value="1"/>
</dbReference>
<dbReference type="RefSeq" id="WP_305112636.1">
    <property type="nucleotide sequence ID" value="NZ_JAUTIX010000008.1"/>
</dbReference>
<evidence type="ECO:0000313" key="3">
    <source>
        <dbReference type="Proteomes" id="UP001178281"/>
    </source>
</evidence>
<evidence type="ECO:0000313" key="2">
    <source>
        <dbReference type="EMBL" id="MDP0400186.1"/>
    </source>
</evidence>
<keyword evidence="2" id="KW-0255">Endonuclease</keyword>
<sequence length="264" mass="28908">MRIVSVNAWGGAMHDELLAWLRESNADIVCLQEVTRSPGATGWSTFADGERTLPQRLNLLDDLARCLPRHQSHFVVNDAGPVVDAGGVRRRQDFGIATFVRDEHPVTGLDARFVHSSFVDHEEWSVDDRPRTALTVTVRDRAAGRTVAVIQAHGLRDPAGKQDTPARMDQARRLADAVRAASVASDLVVLCGDLNLLPHSETFTLLRAAGMTDLVGTADTRASRYRKPIRSASYLLVSDESAVRGFEIVASPEVSDHRALLLDI</sequence>
<gene>
    <name evidence="2" type="ORF">Q7X28_19900</name>
</gene>
<dbReference type="GO" id="GO:0004519">
    <property type="term" value="F:endonuclease activity"/>
    <property type="evidence" value="ECO:0007669"/>
    <property type="project" value="UniProtKB-KW"/>
</dbReference>
<feature type="domain" description="Endonuclease/exonuclease/phosphatase" evidence="1">
    <location>
        <begin position="5"/>
        <end position="257"/>
    </location>
</feature>
<keyword evidence="2" id="KW-0378">Hydrolase</keyword>
<dbReference type="InterPro" id="IPR036691">
    <property type="entry name" value="Endo/exonu/phosph_ase_sf"/>
</dbReference>
<evidence type="ECO:0000259" key="1">
    <source>
        <dbReference type="Pfam" id="PF03372"/>
    </source>
</evidence>
<dbReference type="EMBL" id="JAUTIX010000008">
    <property type="protein sequence ID" value="MDP0400186.1"/>
    <property type="molecule type" value="Genomic_DNA"/>
</dbReference>
<dbReference type="InterPro" id="IPR005135">
    <property type="entry name" value="Endo/exonuclease/phosphatase"/>
</dbReference>
<protein>
    <submittedName>
        <fullName evidence="2">Endonuclease/exonuclease/phosphatase family protein</fullName>
    </submittedName>
</protein>
<name>A0AA90ND93_9ACTN</name>
<accession>A0AA90ND93</accession>
<proteinExistence type="predicted"/>
<dbReference type="Proteomes" id="UP001178281">
    <property type="component" value="Unassembled WGS sequence"/>
</dbReference>
<comment type="caution">
    <text evidence="2">The sequence shown here is derived from an EMBL/GenBank/DDBJ whole genome shotgun (WGS) entry which is preliminary data.</text>
</comment>
<keyword evidence="3" id="KW-1185">Reference proteome</keyword>
<dbReference type="Gene3D" id="3.60.10.10">
    <property type="entry name" value="Endonuclease/exonuclease/phosphatase"/>
    <property type="match status" value="1"/>
</dbReference>
<dbReference type="Pfam" id="PF03372">
    <property type="entry name" value="Exo_endo_phos"/>
    <property type="match status" value="1"/>
</dbReference>
<dbReference type="AlphaFoldDB" id="A0AA90ND93"/>
<organism evidence="2 3">
    <name type="scientific">Tsukamurella strandjordii</name>
    <dbReference type="NCBI Taxonomy" id="147577"/>
    <lineage>
        <taxon>Bacteria</taxon>
        <taxon>Bacillati</taxon>
        <taxon>Actinomycetota</taxon>
        <taxon>Actinomycetes</taxon>
        <taxon>Mycobacteriales</taxon>
        <taxon>Tsukamurellaceae</taxon>
        <taxon>Tsukamurella</taxon>
    </lineage>
</organism>